<sequence>MEEEHGGPGHVMRLLRKVVPLYESGNHLEAMLVMDDLIRFHFHYFIDLSDQFGQLFLKNMAFFIDDDEEEYIADMPTAVDKILRNRAPGLRRRVVNHDMPMAVGIAIPGLNLREKIELFGIVEKSGGNPELHGDGETHRRRLTGFGNESGLGLTEVLLRRCRRFGSLSLPQTVTVKLAGVG</sequence>
<protein>
    <submittedName>
        <fullName evidence="1">Uncharacterized protein</fullName>
    </submittedName>
</protein>
<accession>A0A5N6R5G0</accession>
<reference evidence="1 2" key="1">
    <citation type="submission" date="2019-06" db="EMBL/GenBank/DDBJ databases">
        <title>A chromosomal-level reference genome of Carpinus fangiana (Coryloideae, Betulaceae).</title>
        <authorList>
            <person name="Yang X."/>
            <person name="Wang Z."/>
            <person name="Zhang L."/>
            <person name="Hao G."/>
            <person name="Liu J."/>
            <person name="Yang Y."/>
        </authorList>
    </citation>
    <scope>NUCLEOTIDE SEQUENCE [LARGE SCALE GENOMIC DNA]</scope>
    <source>
        <strain evidence="1">Cfa_2016G</strain>
        <tissue evidence="1">Leaf</tissue>
    </source>
</reference>
<organism evidence="1 2">
    <name type="scientific">Carpinus fangiana</name>
    <dbReference type="NCBI Taxonomy" id="176857"/>
    <lineage>
        <taxon>Eukaryota</taxon>
        <taxon>Viridiplantae</taxon>
        <taxon>Streptophyta</taxon>
        <taxon>Embryophyta</taxon>
        <taxon>Tracheophyta</taxon>
        <taxon>Spermatophyta</taxon>
        <taxon>Magnoliopsida</taxon>
        <taxon>eudicotyledons</taxon>
        <taxon>Gunneridae</taxon>
        <taxon>Pentapetalae</taxon>
        <taxon>rosids</taxon>
        <taxon>fabids</taxon>
        <taxon>Fagales</taxon>
        <taxon>Betulaceae</taxon>
        <taxon>Carpinus</taxon>
    </lineage>
</organism>
<evidence type="ECO:0000313" key="1">
    <source>
        <dbReference type="EMBL" id="KAE8055094.1"/>
    </source>
</evidence>
<keyword evidence="2" id="KW-1185">Reference proteome</keyword>
<gene>
    <name evidence="1" type="ORF">FH972_011955</name>
</gene>
<name>A0A5N6R5G0_9ROSI</name>
<proteinExistence type="predicted"/>
<dbReference type="EMBL" id="CM017325">
    <property type="protein sequence ID" value="KAE8055094.1"/>
    <property type="molecule type" value="Genomic_DNA"/>
</dbReference>
<evidence type="ECO:0000313" key="2">
    <source>
        <dbReference type="Proteomes" id="UP000327013"/>
    </source>
</evidence>
<dbReference type="AlphaFoldDB" id="A0A5N6R5G0"/>
<dbReference type="Proteomes" id="UP000327013">
    <property type="component" value="Chromosome 5"/>
</dbReference>